<organism evidence="2 3">
    <name type="scientific">Aurantiacibacter arachoides</name>
    <dbReference type="NCBI Taxonomy" id="1850444"/>
    <lineage>
        <taxon>Bacteria</taxon>
        <taxon>Pseudomonadati</taxon>
        <taxon>Pseudomonadota</taxon>
        <taxon>Alphaproteobacteria</taxon>
        <taxon>Sphingomonadales</taxon>
        <taxon>Erythrobacteraceae</taxon>
        <taxon>Aurantiacibacter</taxon>
    </lineage>
</organism>
<gene>
    <name evidence="2" type="ORF">GRI62_05920</name>
</gene>
<dbReference type="EMBL" id="WTYH01000001">
    <property type="protein sequence ID" value="MXO93143.1"/>
    <property type="molecule type" value="Genomic_DNA"/>
</dbReference>
<dbReference type="OrthoDB" id="9806326at2"/>
<evidence type="ECO:0000313" key="2">
    <source>
        <dbReference type="EMBL" id="MXO93143.1"/>
    </source>
</evidence>
<dbReference type="PROSITE" id="PS51257">
    <property type="entry name" value="PROKAR_LIPOPROTEIN"/>
    <property type="match status" value="1"/>
</dbReference>
<dbReference type="PANTHER" id="PTHR40590:SF1">
    <property type="entry name" value="CYTOPLASMIC PROTEIN"/>
    <property type="match status" value="1"/>
</dbReference>
<dbReference type="Proteomes" id="UP000460626">
    <property type="component" value="Unassembled WGS sequence"/>
</dbReference>
<keyword evidence="3" id="KW-1185">Reference proteome</keyword>
<accession>A0A844ZYB9</accession>
<feature type="signal peptide" evidence="1">
    <location>
        <begin position="1"/>
        <end position="18"/>
    </location>
</feature>
<dbReference type="PANTHER" id="PTHR40590">
    <property type="entry name" value="CYTOPLASMIC PROTEIN-RELATED"/>
    <property type="match status" value="1"/>
</dbReference>
<dbReference type="InterPro" id="IPR002816">
    <property type="entry name" value="TraB/PrgY/GumN_fam"/>
</dbReference>
<name>A0A844ZYB9_9SPHN</name>
<keyword evidence="1" id="KW-0732">Signal</keyword>
<feature type="chain" id="PRO_5033023654" evidence="1">
    <location>
        <begin position="19"/>
        <end position="320"/>
    </location>
</feature>
<dbReference type="InterPro" id="IPR047111">
    <property type="entry name" value="YbaP-like"/>
</dbReference>
<reference evidence="2 3" key="1">
    <citation type="submission" date="2019-12" db="EMBL/GenBank/DDBJ databases">
        <title>Genomic-based taxomic classification of the family Erythrobacteraceae.</title>
        <authorList>
            <person name="Xu L."/>
        </authorList>
    </citation>
    <scope>NUCLEOTIDE SEQUENCE [LARGE SCALE GENOMIC DNA]</scope>
    <source>
        <strain evidence="2 3">RC4-10-4</strain>
    </source>
</reference>
<sequence>MIRQALLAATALALSACATTDQMSAATASTAAPSETATSSGPALWRVSDEDTTIYLFGTVHFLPEGVEWYNPTIRAALESSDEFVSEIDTSAIPEVVPGETPPPEVMAIVQTQMRLAQLTTGGTVRDLMTDENRAQYEAALAGVGVPVAALDGFEPWMGMMTLTQMGLVQAGIDPSTGVERTLDPLVVDKTRSAFETVEQQFGFFDSLPMEAQLAGLDQTVEMMETPEDLRTSFAAMVTEWMEGDAAGLAALVNDEMAADPALYATLISDRNARWAEWLEKRMDRPGTVFVAVGAGHLGGSGSVQYYLRERGLTAERVAY</sequence>
<dbReference type="CDD" id="cd14789">
    <property type="entry name" value="Tiki"/>
    <property type="match status" value="1"/>
</dbReference>
<evidence type="ECO:0000313" key="3">
    <source>
        <dbReference type="Proteomes" id="UP000460626"/>
    </source>
</evidence>
<comment type="caution">
    <text evidence="2">The sequence shown here is derived from an EMBL/GenBank/DDBJ whole genome shotgun (WGS) entry which is preliminary data.</text>
</comment>
<evidence type="ECO:0000256" key="1">
    <source>
        <dbReference type="SAM" id="SignalP"/>
    </source>
</evidence>
<dbReference type="Pfam" id="PF01963">
    <property type="entry name" value="TraB_PrgY_gumN"/>
    <property type="match status" value="1"/>
</dbReference>
<dbReference type="AlphaFoldDB" id="A0A844ZYB9"/>
<protein>
    <submittedName>
        <fullName evidence="2">TraB/GumN family protein</fullName>
    </submittedName>
</protein>
<dbReference type="RefSeq" id="WP_131452447.1">
    <property type="nucleotide sequence ID" value="NZ_BMJK01000001.1"/>
</dbReference>
<proteinExistence type="predicted"/>